<name>A0ABR9IVD8_RHIVS</name>
<evidence type="ECO:0000313" key="1">
    <source>
        <dbReference type="EMBL" id="MBE1507180.1"/>
    </source>
</evidence>
<reference evidence="1 2" key="1">
    <citation type="submission" date="2020-10" db="EMBL/GenBank/DDBJ databases">
        <title>Sequencing the genomes of 1000 actinobacteria strains.</title>
        <authorList>
            <person name="Klenk H.-P."/>
        </authorList>
    </citation>
    <scope>NUCLEOTIDE SEQUENCE [LARGE SCALE GENOMIC DNA]</scope>
    <source>
        <strain evidence="1 2">DSM 7307</strain>
    </source>
</reference>
<protein>
    <recommendedName>
        <fullName evidence="3">DUF982 domain-containing protein</fullName>
    </recommendedName>
</protein>
<organism evidence="1 2">
    <name type="scientific">Rhizobium viscosum</name>
    <name type="common">Arthrobacter viscosus</name>
    <dbReference type="NCBI Taxonomy" id="1673"/>
    <lineage>
        <taxon>Bacteria</taxon>
        <taxon>Pseudomonadati</taxon>
        <taxon>Pseudomonadota</taxon>
        <taxon>Alphaproteobacteria</taxon>
        <taxon>Hyphomicrobiales</taxon>
        <taxon>Rhizobiaceae</taxon>
        <taxon>Rhizobium/Agrobacterium group</taxon>
        <taxon>Rhizobium</taxon>
    </lineage>
</organism>
<dbReference type="EMBL" id="JADBEC010000002">
    <property type="protein sequence ID" value="MBE1507180.1"/>
    <property type="molecule type" value="Genomic_DNA"/>
</dbReference>
<proteinExistence type="predicted"/>
<dbReference type="Proteomes" id="UP000620262">
    <property type="component" value="Unassembled WGS sequence"/>
</dbReference>
<dbReference type="RefSeq" id="WP_192730954.1">
    <property type="nucleotide sequence ID" value="NZ_BAAAVL010000004.1"/>
</dbReference>
<keyword evidence="2" id="KW-1185">Reference proteome</keyword>
<accession>A0ABR9IVD8</accession>
<evidence type="ECO:0008006" key="3">
    <source>
        <dbReference type="Google" id="ProtNLM"/>
    </source>
</evidence>
<sequence>MTNCYIKPRDEALTSDDLATCQNVLDLLKAAFGLADDDEEVSRSAAIIIELYRQGVHDEEQLKTLVFATRGKI</sequence>
<comment type="caution">
    <text evidence="1">The sequence shown here is derived from an EMBL/GenBank/DDBJ whole genome shotgun (WGS) entry which is preliminary data.</text>
</comment>
<evidence type="ECO:0000313" key="2">
    <source>
        <dbReference type="Proteomes" id="UP000620262"/>
    </source>
</evidence>
<gene>
    <name evidence="1" type="ORF">H4W29_004425</name>
</gene>